<evidence type="ECO:0000313" key="3">
    <source>
        <dbReference type="Proteomes" id="UP000092498"/>
    </source>
</evidence>
<evidence type="ECO:0008006" key="4">
    <source>
        <dbReference type="Google" id="ProtNLM"/>
    </source>
</evidence>
<gene>
    <name evidence="2" type="ORF">ATE48_08195</name>
</gene>
<dbReference type="KEGG" id="cbot:ATE48_08195"/>
<dbReference type="InParanoid" id="A0A1B1AH66"/>
<organism evidence="2 3">
    <name type="scientific">Candidatus Viadribacter manganicus</name>
    <dbReference type="NCBI Taxonomy" id="1759059"/>
    <lineage>
        <taxon>Bacteria</taxon>
        <taxon>Pseudomonadati</taxon>
        <taxon>Pseudomonadota</taxon>
        <taxon>Alphaproteobacteria</taxon>
        <taxon>Hyphomonadales</taxon>
        <taxon>Hyphomonadaceae</taxon>
        <taxon>Candidatus Viadribacter</taxon>
    </lineage>
</organism>
<keyword evidence="3" id="KW-1185">Reference proteome</keyword>
<reference evidence="2 3" key="1">
    <citation type="submission" date="2015-11" db="EMBL/GenBank/DDBJ databases">
        <title>Whole-Genome Sequence of Candidatus Oderbacter manganicum from the National Park Lower Oder Valley, Germany.</title>
        <authorList>
            <person name="Braun B."/>
            <person name="Liere K."/>
            <person name="Szewzyk U."/>
        </authorList>
    </citation>
    <scope>NUCLEOTIDE SEQUENCE [LARGE SCALE GENOMIC DNA]</scope>
    <source>
        <strain evidence="2 3">OTSz_A_272</strain>
    </source>
</reference>
<feature type="region of interest" description="Disordered" evidence="1">
    <location>
        <begin position="198"/>
        <end position="218"/>
    </location>
</feature>
<dbReference type="AlphaFoldDB" id="A0A1B1AH66"/>
<evidence type="ECO:0000313" key="2">
    <source>
        <dbReference type="EMBL" id="ANP45903.1"/>
    </source>
</evidence>
<proteinExistence type="predicted"/>
<dbReference type="Proteomes" id="UP000092498">
    <property type="component" value="Chromosome"/>
</dbReference>
<feature type="compositionally biased region" description="Basic and acidic residues" evidence="1">
    <location>
        <begin position="198"/>
        <end position="207"/>
    </location>
</feature>
<sequence>MARLLIVSLTVFLSACVPNEHLAQACRDEPANWRRQVVMADTVLTADFVNLLEPRLTWTHDSGRGVQPGFNPCTSCIRLLEAGFPTIEYLPTSSTSLDRVWRYSLADAGDPRCEFNVSQFDQPPTGKCLAVERDVARSAQYALHLFITDTNSHGIDVWNFELVDLVDRAVVAHGTEFTQTGWETPMYGCEAVHADRGHGRDQARDFVEGSVQPRETQD</sequence>
<accession>A0A1B1AH66</accession>
<evidence type="ECO:0000256" key="1">
    <source>
        <dbReference type="SAM" id="MobiDB-lite"/>
    </source>
</evidence>
<dbReference type="RefSeq" id="WP_066769993.1">
    <property type="nucleotide sequence ID" value="NZ_CP013244.1"/>
</dbReference>
<dbReference type="PROSITE" id="PS51257">
    <property type="entry name" value="PROKAR_LIPOPROTEIN"/>
    <property type="match status" value="1"/>
</dbReference>
<name>A0A1B1AH66_9PROT</name>
<protein>
    <recommendedName>
        <fullName evidence="4">Lipoprotein</fullName>
    </recommendedName>
</protein>
<dbReference type="EMBL" id="CP013244">
    <property type="protein sequence ID" value="ANP45903.1"/>
    <property type="molecule type" value="Genomic_DNA"/>
</dbReference>